<reference evidence="2 3" key="1">
    <citation type="submission" date="2019-07" db="EMBL/GenBank/DDBJ databases">
        <title>Genomic Encyclopedia of Archaeal and Bacterial Type Strains, Phase II (KMG-II): from individual species to whole genera.</title>
        <authorList>
            <person name="Goeker M."/>
        </authorList>
    </citation>
    <scope>NUCLEOTIDE SEQUENCE [LARGE SCALE GENOMIC DNA]</scope>
    <source>
        <strain evidence="2 3">DSM 46842</strain>
    </source>
</reference>
<comment type="caution">
    <text evidence="2">The sequence shown here is derived from an EMBL/GenBank/DDBJ whole genome shotgun (WGS) entry which is preliminary data.</text>
</comment>
<feature type="region of interest" description="Disordered" evidence="1">
    <location>
        <begin position="1"/>
        <end position="22"/>
    </location>
</feature>
<evidence type="ECO:0000313" key="3">
    <source>
        <dbReference type="Proteomes" id="UP000322499"/>
    </source>
</evidence>
<protein>
    <submittedName>
        <fullName evidence="2">Uncharacterized protein</fullName>
    </submittedName>
</protein>
<sequence>MAAETIVVRDPGAAGYGRHAAPASAYGPADVHRLLPVPPSAPRAAVRPAGSGTGPRPSEAVPARTTGLLARLRLLPGAA</sequence>
<name>A0A5S5CXX8_9ACTN</name>
<gene>
    <name evidence="2" type="ORF">BD833_107159</name>
</gene>
<dbReference type="AlphaFoldDB" id="A0A5S5CXX8"/>
<dbReference type="Proteomes" id="UP000322499">
    <property type="component" value="Unassembled WGS sequence"/>
</dbReference>
<proteinExistence type="predicted"/>
<evidence type="ECO:0000256" key="1">
    <source>
        <dbReference type="SAM" id="MobiDB-lite"/>
    </source>
</evidence>
<keyword evidence="3" id="KW-1185">Reference proteome</keyword>
<accession>A0A5S5CXX8</accession>
<organism evidence="2 3">
    <name type="scientific">Blastococcus xanthinilyticus</name>
    <dbReference type="NCBI Taxonomy" id="1564164"/>
    <lineage>
        <taxon>Bacteria</taxon>
        <taxon>Bacillati</taxon>
        <taxon>Actinomycetota</taxon>
        <taxon>Actinomycetes</taxon>
        <taxon>Geodermatophilales</taxon>
        <taxon>Geodermatophilaceae</taxon>
        <taxon>Blastococcus</taxon>
    </lineage>
</organism>
<evidence type="ECO:0000313" key="2">
    <source>
        <dbReference type="EMBL" id="TYP87219.1"/>
    </source>
</evidence>
<dbReference type="EMBL" id="VNHW01000007">
    <property type="protein sequence ID" value="TYP87219.1"/>
    <property type="molecule type" value="Genomic_DNA"/>
</dbReference>
<feature type="region of interest" description="Disordered" evidence="1">
    <location>
        <begin position="34"/>
        <end position="65"/>
    </location>
</feature>